<dbReference type="SUPFAM" id="SSF102114">
    <property type="entry name" value="Radical SAM enzymes"/>
    <property type="match status" value="1"/>
</dbReference>
<keyword evidence="3" id="KW-1185">Reference proteome</keyword>
<dbReference type="Gene3D" id="3.30.750.200">
    <property type="match status" value="1"/>
</dbReference>
<dbReference type="SUPFAM" id="SSF81585">
    <property type="entry name" value="PsbU/PolX domain-like"/>
    <property type="match status" value="1"/>
</dbReference>
<dbReference type="eggNOG" id="COG1031">
    <property type="taxonomic scope" value="Bacteria"/>
</dbReference>
<dbReference type="InterPro" id="IPR007197">
    <property type="entry name" value="rSAM"/>
</dbReference>
<dbReference type="GO" id="GO:0003824">
    <property type="term" value="F:catalytic activity"/>
    <property type="evidence" value="ECO:0007669"/>
    <property type="project" value="InterPro"/>
</dbReference>
<dbReference type="Pfam" id="PF04055">
    <property type="entry name" value="Radical_SAM"/>
    <property type="match status" value="1"/>
</dbReference>
<evidence type="ECO:0000313" key="2">
    <source>
        <dbReference type="EMBL" id="ABV33326.1"/>
    </source>
</evidence>
<dbReference type="SFLD" id="SFLDS00029">
    <property type="entry name" value="Radical_SAM"/>
    <property type="match status" value="1"/>
</dbReference>
<dbReference type="InterPro" id="IPR058240">
    <property type="entry name" value="rSAM_sf"/>
</dbReference>
<dbReference type="Gene3D" id="1.10.150.320">
    <property type="entry name" value="Photosystem II 12 kDa extrinsic protein"/>
    <property type="match status" value="1"/>
</dbReference>
<evidence type="ECO:0000313" key="3">
    <source>
        <dbReference type="Proteomes" id="UP000002016"/>
    </source>
</evidence>
<dbReference type="SFLD" id="SFLDG01082">
    <property type="entry name" value="B12-binding_domain_containing"/>
    <property type="match status" value="1"/>
</dbReference>
<reference evidence="2 3" key="1">
    <citation type="submission" date="2007-08" db="EMBL/GenBank/DDBJ databases">
        <title>Complete sequence of Thermotoga lettingae TMO.</title>
        <authorList>
            <consortium name="US DOE Joint Genome Institute"/>
            <person name="Copeland A."/>
            <person name="Lucas S."/>
            <person name="Lapidus A."/>
            <person name="Barry K."/>
            <person name="Glavina del Rio T."/>
            <person name="Dalin E."/>
            <person name="Tice H."/>
            <person name="Pitluck S."/>
            <person name="Foster B."/>
            <person name="Bruce D."/>
            <person name="Schmutz J."/>
            <person name="Larimer F."/>
            <person name="Land M."/>
            <person name="Hauser L."/>
            <person name="Kyrpides N."/>
            <person name="Mikhailova N."/>
            <person name="Nelson K."/>
            <person name="Gogarten J.P."/>
            <person name="Noll K."/>
            <person name="Richardson P."/>
        </authorList>
    </citation>
    <scope>NUCLEOTIDE SEQUENCE [LARGE SCALE GENOMIC DNA]</scope>
    <source>
        <strain evidence="3">ATCC BAA-301 / DSM 14385 / NBRC 107922 / TMO</strain>
    </source>
</reference>
<dbReference type="STRING" id="416591.Tlet_0760"/>
<protein>
    <submittedName>
        <fullName evidence="2">Radical SAM domain protein</fullName>
    </submittedName>
</protein>
<feature type="domain" description="Radical SAM core" evidence="1">
    <location>
        <begin position="169"/>
        <end position="433"/>
    </location>
</feature>
<accession>A8F592</accession>
<name>A8F592_PSELT</name>
<dbReference type="PANTHER" id="PTHR43324">
    <property type="match status" value="1"/>
</dbReference>
<dbReference type="PROSITE" id="PS51918">
    <property type="entry name" value="RADICAL_SAM"/>
    <property type="match status" value="1"/>
</dbReference>
<evidence type="ECO:0000259" key="1">
    <source>
        <dbReference type="PROSITE" id="PS51918"/>
    </source>
</evidence>
<dbReference type="Gene3D" id="3.30.750.210">
    <property type="match status" value="1"/>
</dbReference>
<dbReference type="PANTHER" id="PTHR43324:SF1">
    <property type="entry name" value="RADICAL SAM CORE DOMAIN-CONTAINING PROTEIN"/>
    <property type="match status" value="1"/>
</dbReference>
<organism evidence="2 3">
    <name type="scientific">Pseudothermotoga lettingae (strain ATCC BAA-301 / DSM 14385 / NBRC 107922 / TMO)</name>
    <name type="common">Thermotoga lettingae</name>
    <dbReference type="NCBI Taxonomy" id="416591"/>
    <lineage>
        <taxon>Bacteria</taxon>
        <taxon>Thermotogati</taxon>
        <taxon>Thermotogota</taxon>
        <taxon>Thermotogae</taxon>
        <taxon>Thermotogales</taxon>
        <taxon>Thermotogaceae</taxon>
        <taxon>Pseudothermotoga</taxon>
    </lineage>
</organism>
<dbReference type="SMART" id="SM00729">
    <property type="entry name" value="Elp3"/>
    <property type="match status" value="1"/>
</dbReference>
<dbReference type="Proteomes" id="UP000002016">
    <property type="component" value="Chromosome"/>
</dbReference>
<dbReference type="InterPro" id="IPR006638">
    <property type="entry name" value="Elp3/MiaA/NifB-like_rSAM"/>
</dbReference>
<dbReference type="Pfam" id="PF12836">
    <property type="entry name" value="HHH_3"/>
    <property type="match status" value="1"/>
</dbReference>
<dbReference type="KEGG" id="tle:Tlet_0760"/>
<reference evidence="2 3" key="2">
    <citation type="journal article" date="2009" name="Proc. Natl. Acad. Sci. U.S.A.">
        <title>On the chimeric nature, thermophilic origin, and phylogenetic placement of the Thermotogales.</title>
        <authorList>
            <person name="Zhaxybayeva O."/>
            <person name="Swithers K.S."/>
            <person name="Lapierre P."/>
            <person name="Fournier G.P."/>
            <person name="Bickhart D.M."/>
            <person name="DeBoy R.T."/>
            <person name="Nelson K.E."/>
            <person name="Nesbo C.L."/>
            <person name="Doolittle W.F."/>
            <person name="Gogarten J.P."/>
            <person name="Noll K.M."/>
        </authorList>
    </citation>
    <scope>NUCLEOTIDE SEQUENCE [LARGE SCALE GENOMIC DNA]</scope>
    <source>
        <strain evidence="3">ATCC BAA-301 / DSM 14385 / NBRC 107922 / TMO</strain>
    </source>
</reference>
<dbReference type="HOGENOM" id="CLU_533842_0_0_0"/>
<dbReference type="RefSeq" id="WP_012002807.1">
    <property type="nucleotide sequence ID" value="NZ_BSDV01000001.1"/>
</dbReference>
<sequence length="548" mass="62345">MSKKALLIDGYVDEPAAFGVPPYISHYVRYAAGILTIKGYDVTYLTIDQIRAKNLWNFSSSFDLVLLVGGVAVPGKYVGGNPVNFKEMQRIFSNCRGIRLIAGPFSLFYAKRGGSRAYQSPIHADYLLGPDLAIDLYNYLFETNIPRNDWRIIQTAAVWGASIIKQHPRYPHIICEVELSRGCERRTHCSFCIEPIFYPGFTSRPVQHVLEEITELYKNGCVAFRFGRTANILAYYFEKDGKPCKEAFKELYEGIWKSCPEIKVLHHDNANPAFITHFERECTEILETIAKWNTSGDVLSFGVESFDVKVLKMNNIMNDPENIVRAIEIVNEIGKFRADGIPKLLPGINLLHGLMGETDQTFEENLKWLKTILEKGLLLRRINIRQVIIEPKTALWRYSKVGKLKFNRNLFKIYKEKIRQEIDLPMIKKVFPLGSVIRSVYPEYTEGSITFARQLGSYPVLIGVGGKIFDCSDVVVVDHGPRSLTAVKYPLNINKASYEELVLIPTIGQKRASKIILNRPFSSFEQLKEVLNDENCLQVLQQVNAVVL</sequence>
<dbReference type="AlphaFoldDB" id="A8F592"/>
<dbReference type="EMBL" id="CP000812">
    <property type="protein sequence ID" value="ABV33326.1"/>
    <property type="molecule type" value="Genomic_DNA"/>
</dbReference>
<dbReference type="OrthoDB" id="3493141at2"/>
<gene>
    <name evidence="2" type="ordered locus">Tlet_0760</name>
</gene>
<dbReference type="GO" id="GO:0051536">
    <property type="term" value="F:iron-sulfur cluster binding"/>
    <property type="evidence" value="ECO:0007669"/>
    <property type="project" value="InterPro"/>
</dbReference>
<proteinExistence type="predicted"/>